<feature type="domain" description="Hydantoinase A/oxoprolinase" evidence="3">
    <location>
        <begin position="220"/>
        <end position="518"/>
    </location>
</feature>
<dbReference type="Pfam" id="PF05378">
    <property type="entry name" value="Hydant_A_N"/>
    <property type="match status" value="1"/>
</dbReference>
<feature type="domain" description="Hydantoinase B/oxoprolinase" evidence="4">
    <location>
        <begin position="718"/>
        <end position="1248"/>
    </location>
</feature>
<dbReference type="Proteomes" id="UP001497392">
    <property type="component" value="Unassembled WGS sequence"/>
</dbReference>
<dbReference type="EMBL" id="CAXHTA020000009">
    <property type="protein sequence ID" value="CAL5223584.1"/>
    <property type="molecule type" value="Genomic_DNA"/>
</dbReference>
<keyword evidence="8" id="KW-1185">Reference proteome</keyword>
<accession>A0ABP1FUL0</accession>
<dbReference type="InterPro" id="IPR045079">
    <property type="entry name" value="Oxoprolinase-like"/>
</dbReference>
<evidence type="ECO:0000313" key="8">
    <source>
        <dbReference type="Proteomes" id="UP001497392"/>
    </source>
</evidence>
<dbReference type="Pfam" id="PF02538">
    <property type="entry name" value="Hydantoinase_B"/>
    <property type="match status" value="1"/>
</dbReference>
<dbReference type="PANTHER" id="PTHR11365:SF2">
    <property type="entry name" value="5-OXOPROLINASE"/>
    <property type="match status" value="1"/>
</dbReference>
<dbReference type="PANTHER" id="PTHR11365">
    <property type="entry name" value="5-OXOPROLINASE RELATED"/>
    <property type="match status" value="1"/>
</dbReference>
<evidence type="ECO:0000259" key="4">
    <source>
        <dbReference type="Pfam" id="PF02538"/>
    </source>
</evidence>
<reference evidence="7 8" key="1">
    <citation type="submission" date="2024-06" db="EMBL/GenBank/DDBJ databases">
        <authorList>
            <person name="Kraege A."/>
            <person name="Thomma B."/>
        </authorList>
    </citation>
    <scope>NUCLEOTIDE SEQUENCE [LARGE SCALE GENOMIC DNA]</scope>
</reference>
<dbReference type="Pfam" id="PF01968">
    <property type="entry name" value="Hydantoinase_A"/>
    <property type="match status" value="1"/>
</dbReference>
<feature type="domain" description="Hydantoinase/oxoprolinase N-terminal" evidence="5">
    <location>
        <begin position="2"/>
        <end position="201"/>
    </location>
</feature>
<dbReference type="InterPro" id="IPR049517">
    <property type="entry name" value="ACX-like_C"/>
</dbReference>
<evidence type="ECO:0000259" key="3">
    <source>
        <dbReference type="Pfam" id="PF01968"/>
    </source>
</evidence>
<feature type="region of interest" description="Disordered" evidence="2">
    <location>
        <begin position="791"/>
        <end position="814"/>
    </location>
</feature>
<evidence type="ECO:0000259" key="5">
    <source>
        <dbReference type="Pfam" id="PF05378"/>
    </source>
</evidence>
<dbReference type="Pfam" id="PF19278">
    <property type="entry name" value="Hydant_A_C"/>
    <property type="match status" value="1"/>
</dbReference>
<comment type="similarity">
    <text evidence="1">Belongs to the oxoprolinase family.</text>
</comment>
<sequence>MFRVMKLLSEDPANYKDAPREGIRRVLEEVTGKKHPREHPLDTSRIASIRMGTTVATNALLERKGERCCLVTTKGFRDLLHIGNQSRPAIFDLVIDIPDVLYDSVVEIDEQVILPLGEEPDRRAGKDPCGDSQRYPPGGKCMKGVTGELVCIRKPPDLDAVKRDFQAVLDRGIKSIAVVLKHAAIYPDHEEAVGKLAKEMGFEQVSLSSEVMQMVKMVPRGFTATADAYLTPHIMRYIQAFQGGFDEGLEHVQLSFMQSDGGLSPVSSFSGHKAVLSGPAGGYVGYALTTQWEGQEASKLQMIGFDMGGTSTDVSRFAGSYEHVFESTTAGVTIQAPQLDINTVAAGGGSRLFFRTGVFQVGPESAGAHPGPVCYRKGGYAAITDANLVLGRILPEFFPNIFGPKEDQPLDKKAAEKALAELAEQVNAGQPGQPKKSLDEVAMGFVRVANETMCRPIRALTQMKGYDVAQHCLACFGGAGGQHACAIAQNLGMRTIFMHRYAGVLSAVGIGLADVVAEEQEPCAKALDSATIKSLDAQLDSLQEKAEQRLLDQGFEKDQVSTERFLNLRYDGTDVAVMTTCSSTSSYEEAFEDTYKREFGFVLEDRSIQVDDVRVRATGKAMPLPEPGELAGDPGPLPEPAQETSAYFQIGGRQKTPAYLLNTLKPGHTVEGPAILIDDISTVVVEPQCTAFITAGQDIRIEVHAEDTGPDKPLMECDPIQLAIFSHRFMGIAEQMGRVLQRTSISVNIKERLDFSCALFGPDGSLVANAPHLPVHLGAMSEAIRSQIKHWGPEGEGRDEGLQPGDVLASNHPQLAGGSHLPDITVITPVFSEGKIVFFVASRGHHADVGGITPGSMPPNSHSLVEEGAAILSFKLVRKGAFQTDGITEILKAPGKLADKIQGISGTRNLGDNLSDLKAQVAANNKGIGLVQDLIGEYGLPTVQAYMHHIQANAEDAVKQMLIGFSEEQNLPEVGTVVAEDQMDDGTPIRLAVTIDRRDGTAVFDFAGTGPEVYGNTNAPPAVTYSAIIYSLRCMVHQDIPLNQGCLKPVTVKIPPNTILSPSAEAAVVGGNVLTSQRVTDVILKAFNAAAASQGCMNNLTFGDASMGYYETIAGGAGAGPGWHGRSGVHTHMTNTRITDPEILERRYPVVLQEFSLRPGSGGPGKFKGGDGVVREIEFLRPMTACILSERRAVRPFGIMGGGAALAGVNLLLTADGRQVSLGGKNDVQLKGGERLRILTPGGGGFGEQDTGSVEDADCAQQNRTAKQQTEFKQKDYSAVAHVSGSVARYKANQESA</sequence>
<comment type="caution">
    <text evidence="7">The sequence shown here is derived from an EMBL/GenBank/DDBJ whole genome shotgun (WGS) entry which is preliminary data.</text>
</comment>
<evidence type="ECO:0000256" key="1">
    <source>
        <dbReference type="ARBA" id="ARBA00010403"/>
    </source>
</evidence>
<gene>
    <name evidence="7" type="primary">g6120</name>
    <name evidence="7" type="ORF">VP750_LOCUS5243</name>
</gene>
<dbReference type="InterPro" id="IPR003692">
    <property type="entry name" value="Hydantoinase_B"/>
</dbReference>
<dbReference type="InterPro" id="IPR008040">
    <property type="entry name" value="Hydant_A_N"/>
</dbReference>
<evidence type="ECO:0000256" key="2">
    <source>
        <dbReference type="SAM" id="MobiDB-lite"/>
    </source>
</evidence>
<feature type="domain" description="Acetophenone carboxylase-like C-terminal" evidence="6">
    <location>
        <begin position="530"/>
        <end position="692"/>
    </location>
</feature>
<evidence type="ECO:0000313" key="7">
    <source>
        <dbReference type="EMBL" id="CAL5223584.1"/>
    </source>
</evidence>
<organism evidence="7 8">
    <name type="scientific">Coccomyxa viridis</name>
    <dbReference type="NCBI Taxonomy" id="1274662"/>
    <lineage>
        <taxon>Eukaryota</taxon>
        <taxon>Viridiplantae</taxon>
        <taxon>Chlorophyta</taxon>
        <taxon>core chlorophytes</taxon>
        <taxon>Trebouxiophyceae</taxon>
        <taxon>Trebouxiophyceae incertae sedis</taxon>
        <taxon>Coccomyxaceae</taxon>
        <taxon>Coccomyxa</taxon>
    </lineage>
</organism>
<protein>
    <submittedName>
        <fullName evidence="7">G6120 protein</fullName>
    </submittedName>
</protein>
<feature type="compositionally biased region" description="Basic and acidic residues" evidence="2">
    <location>
        <begin position="791"/>
        <end position="801"/>
    </location>
</feature>
<name>A0ABP1FUL0_9CHLO</name>
<proteinExistence type="inferred from homology"/>
<evidence type="ECO:0000259" key="6">
    <source>
        <dbReference type="Pfam" id="PF19278"/>
    </source>
</evidence>
<dbReference type="InterPro" id="IPR002821">
    <property type="entry name" value="Hydantoinase_A"/>
</dbReference>